<gene>
    <name evidence="8" type="ORF">P43SY_011862</name>
    <name evidence="7" type="ORF">P43SY_011892</name>
</gene>
<reference evidence="8" key="1">
    <citation type="submission" date="2021-12" db="EMBL/GenBank/DDBJ databases">
        <title>Prjna785345.</title>
        <authorList>
            <person name="Rujirawat T."/>
            <person name="Krajaejun T."/>
        </authorList>
    </citation>
    <scope>NUCLEOTIDE SEQUENCE</scope>
    <source>
        <strain evidence="8">Pi057C3</strain>
    </source>
</reference>
<dbReference type="PANTHER" id="PTHR13019:SF7">
    <property type="entry name" value="GOLGI APPARATUS MEMBRANE PROTEIN TVP23"/>
    <property type="match status" value="1"/>
</dbReference>
<comment type="caution">
    <text evidence="8">The sequence shown here is derived from an EMBL/GenBank/DDBJ whole genome shotgun (WGS) entry which is preliminary data.</text>
</comment>
<keyword evidence="9" id="KW-1185">Reference proteome</keyword>
<organism evidence="8 9">
    <name type="scientific">Pythium insidiosum</name>
    <name type="common">Pythiosis disease agent</name>
    <dbReference type="NCBI Taxonomy" id="114742"/>
    <lineage>
        <taxon>Eukaryota</taxon>
        <taxon>Sar</taxon>
        <taxon>Stramenopiles</taxon>
        <taxon>Oomycota</taxon>
        <taxon>Peronosporomycetes</taxon>
        <taxon>Pythiales</taxon>
        <taxon>Pythiaceae</taxon>
        <taxon>Pythium</taxon>
    </lineage>
</organism>
<dbReference type="EMBL" id="JAKCXM010007090">
    <property type="protein sequence ID" value="KAJ0388701.1"/>
    <property type="molecule type" value="Genomic_DNA"/>
</dbReference>
<evidence type="ECO:0000313" key="7">
    <source>
        <dbReference type="EMBL" id="KAJ0388699.1"/>
    </source>
</evidence>
<evidence type="ECO:0000313" key="8">
    <source>
        <dbReference type="EMBL" id="KAJ0388701.1"/>
    </source>
</evidence>
<name>A0AAD5LXX2_PYTIN</name>
<evidence type="ECO:0000256" key="5">
    <source>
        <dbReference type="ARBA" id="ARBA00023136"/>
    </source>
</evidence>
<feature type="transmembrane region" description="Helical" evidence="6">
    <location>
        <begin position="37"/>
        <end position="56"/>
    </location>
</feature>
<keyword evidence="4 6" id="KW-1133">Transmembrane helix</keyword>
<dbReference type="InterPro" id="IPR008564">
    <property type="entry name" value="TVP23-like"/>
</dbReference>
<evidence type="ECO:0000313" key="9">
    <source>
        <dbReference type="Proteomes" id="UP001209570"/>
    </source>
</evidence>
<dbReference type="AlphaFoldDB" id="A0AAD5LXX2"/>
<keyword evidence="5 6" id="KW-0472">Membrane</keyword>
<dbReference type="GO" id="GO:0000139">
    <property type="term" value="C:Golgi membrane"/>
    <property type="evidence" value="ECO:0007669"/>
    <property type="project" value="TreeGrafter"/>
</dbReference>
<dbReference type="Pfam" id="PF05832">
    <property type="entry name" value="DUF846"/>
    <property type="match status" value="1"/>
</dbReference>
<protein>
    <recommendedName>
        <fullName evidence="6">Golgi apparatus membrane protein TVP23 homolog</fullName>
    </recommendedName>
</protein>
<proteinExistence type="inferred from homology"/>
<evidence type="ECO:0000256" key="1">
    <source>
        <dbReference type="ARBA" id="ARBA00004141"/>
    </source>
</evidence>
<evidence type="ECO:0000256" key="2">
    <source>
        <dbReference type="ARBA" id="ARBA00005467"/>
    </source>
</evidence>
<evidence type="ECO:0000256" key="3">
    <source>
        <dbReference type="ARBA" id="ARBA00022692"/>
    </source>
</evidence>
<evidence type="ECO:0000256" key="6">
    <source>
        <dbReference type="RuleBase" id="RU361206"/>
    </source>
</evidence>
<accession>A0AAD5LXX2</accession>
<dbReference type="GO" id="GO:0009306">
    <property type="term" value="P:protein secretion"/>
    <property type="evidence" value="ECO:0007669"/>
    <property type="project" value="TreeGrafter"/>
</dbReference>
<comment type="similarity">
    <text evidence="2 6">Belongs to the TVP23 family.</text>
</comment>
<evidence type="ECO:0000256" key="4">
    <source>
        <dbReference type="ARBA" id="ARBA00022989"/>
    </source>
</evidence>
<sequence>MTKSVTNAKHPVAAFFHLLFKGLALFVYLFGSILFDSYVFIFVLCVLLLAFDFWTVKNVSGRLLVGLRWT</sequence>
<dbReference type="GO" id="GO:0016192">
    <property type="term" value="P:vesicle-mediated transport"/>
    <property type="evidence" value="ECO:0007669"/>
    <property type="project" value="TreeGrafter"/>
</dbReference>
<keyword evidence="3 6" id="KW-0812">Transmembrane</keyword>
<dbReference type="EMBL" id="JAKCXM010007098">
    <property type="protein sequence ID" value="KAJ0388699.1"/>
    <property type="molecule type" value="Genomic_DNA"/>
</dbReference>
<comment type="subcellular location">
    <subcellularLocation>
        <location evidence="1 6">Membrane</location>
        <topology evidence="1 6">Multi-pass membrane protein</topology>
    </subcellularLocation>
</comment>
<dbReference type="Proteomes" id="UP001209570">
    <property type="component" value="Unassembled WGS sequence"/>
</dbReference>
<feature type="transmembrane region" description="Helical" evidence="6">
    <location>
        <begin position="12"/>
        <end position="31"/>
    </location>
</feature>
<dbReference type="PANTHER" id="PTHR13019">
    <property type="entry name" value="GOLGI APPARATUS MEMBRANE PROTEIN TVP23"/>
    <property type="match status" value="1"/>
</dbReference>